<proteinExistence type="inferred from homology"/>
<dbReference type="PROSITE" id="PS51462">
    <property type="entry name" value="NUDIX"/>
    <property type="match status" value="1"/>
</dbReference>
<feature type="region of interest" description="Disordered" evidence="6">
    <location>
        <begin position="1"/>
        <end position="36"/>
    </location>
</feature>
<accession>A0AAF0Z853</accession>
<dbReference type="PANTHER" id="PTHR43046">
    <property type="entry name" value="GDP-MANNOSE MANNOSYL HYDROLASE"/>
    <property type="match status" value="1"/>
</dbReference>
<evidence type="ECO:0000256" key="6">
    <source>
        <dbReference type="SAM" id="MobiDB-lite"/>
    </source>
</evidence>
<dbReference type="SUPFAM" id="SSF55811">
    <property type="entry name" value="Nudix"/>
    <property type="match status" value="1"/>
</dbReference>
<evidence type="ECO:0000256" key="2">
    <source>
        <dbReference type="ARBA" id="ARBA00005582"/>
    </source>
</evidence>
<dbReference type="GO" id="GO:0016787">
    <property type="term" value="F:hydrolase activity"/>
    <property type="evidence" value="ECO:0007669"/>
    <property type="project" value="UniProtKB-KW"/>
</dbReference>
<feature type="domain" description="Nudix hydrolase" evidence="7">
    <location>
        <begin position="64"/>
        <end position="207"/>
    </location>
</feature>
<dbReference type="RefSeq" id="WP_319160766.1">
    <property type="nucleotide sequence ID" value="NZ_CP138359.1"/>
</dbReference>
<evidence type="ECO:0000313" key="9">
    <source>
        <dbReference type="Proteomes" id="UP001304340"/>
    </source>
</evidence>
<evidence type="ECO:0000256" key="4">
    <source>
        <dbReference type="ARBA" id="ARBA00022842"/>
    </source>
</evidence>
<dbReference type="InterPro" id="IPR020084">
    <property type="entry name" value="NUDIX_hydrolase_CS"/>
</dbReference>
<keyword evidence="4" id="KW-0460">Magnesium</keyword>
<dbReference type="PROSITE" id="PS00893">
    <property type="entry name" value="NUDIX_BOX"/>
    <property type="match status" value="1"/>
</dbReference>
<dbReference type="Proteomes" id="UP001304340">
    <property type="component" value="Chromosome"/>
</dbReference>
<evidence type="ECO:0000256" key="3">
    <source>
        <dbReference type="ARBA" id="ARBA00022801"/>
    </source>
</evidence>
<name>A0AAF0Z853_9MICO</name>
<gene>
    <name evidence="8" type="ORF">SANBI_001693</name>
</gene>
<keyword evidence="9" id="KW-1185">Reference proteome</keyword>
<evidence type="ECO:0000259" key="7">
    <source>
        <dbReference type="PROSITE" id="PS51462"/>
    </source>
</evidence>
<keyword evidence="3 5" id="KW-0378">Hydrolase</keyword>
<dbReference type="Gene3D" id="3.90.79.10">
    <property type="entry name" value="Nucleoside Triphosphate Pyrophosphohydrolase"/>
    <property type="match status" value="1"/>
</dbReference>
<dbReference type="Pfam" id="PF00293">
    <property type="entry name" value="NUDIX"/>
    <property type="match status" value="1"/>
</dbReference>
<dbReference type="KEGG" id="sbil:SANBI_001693"/>
<dbReference type="AlphaFoldDB" id="A0AAF0Z853"/>
<evidence type="ECO:0000256" key="1">
    <source>
        <dbReference type="ARBA" id="ARBA00001946"/>
    </source>
</evidence>
<dbReference type="InterPro" id="IPR015797">
    <property type="entry name" value="NUDIX_hydrolase-like_dom_sf"/>
</dbReference>
<dbReference type="CDD" id="cd04685">
    <property type="entry name" value="NUDIX_Hydrolase"/>
    <property type="match status" value="1"/>
</dbReference>
<dbReference type="EMBL" id="CP138359">
    <property type="protein sequence ID" value="WPF83979.1"/>
    <property type="molecule type" value="Genomic_DNA"/>
</dbReference>
<dbReference type="PRINTS" id="PR00502">
    <property type="entry name" value="NUDIXFAMILY"/>
</dbReference>
<protein>
    <submittedName>
        <fullName evidence="8">NUDIX domain-containing protein</fullName>
    </submittedName>
</protein>
<dbReference type="InterPro" id="IPR000086">
    <property type="entry name" value="NUDIX_hydrolase_dom"/>
</dbReference>
<comment type="cofactor">
    <cofactor evidence="1">
        <name>Mg(2+)</name>
        <dbReference type="ChEBI" id="CHEBI:18420"/>
    </cofactor>
</comment>
<reference evidence="9" key="1">
    <citation type="submission" date="2023-11" db="EMBL/GenBank/DDBJ databases">
        <authorList>
            <person name="Helweg L.P."/>
            <person name="Kiel A."/>
            <person name="Hitz F."/>
            <person name="Ruckert-Reed C."/>
            <person name="Busche T."/>
            <person name="Kaltschmidt B."/>
            <person name="Kaltschmidt C."/>
        </authorList>
    </citation>
    <scope>NUCLEOTIDE SEQUENCE [LARGE SCALE GENOMIC DNA]</scope>
    <source>
        <strain evidence="9">4.1</strain>
    </source>
</reference>
<sequence>MPEGATPGADRSDFRASPEPADARDAADVPEPTDAQRTAAAALVAAQERSVQLDAGWSVGPTGMRTRHAARVLLVDDQDRVLVVRGHDADEPSRHWWFTVGGGIDPGESAHEAAVREVFEESGLRVAPEDLVGPVVTRSAIFDFARESCLQHEEFFFARVAHDGRLVRDGWTEIETGFIDEMAWLTTTELRATTDEVFPRDLPDIVDDLVAGWDGVVRAIGLERD</sequence>
<dbReference type="InterPro" id="IPR020476">
    <property type="entry name" value="Nudix_hydrolase"/>
</dbReference>
<feature type="compositionally biased region" description="Basic and acidic residues" evidence="6">
    <location>
        <begin position="10"/>
        <end position="27"/>
    </location>
</feature>
<organism evidence="8 9">
    <name type="scientific">Sanguibacter biliveldensis</name>
    <dbReference type="NCBI Taxonomy" id="3030830"/>
    <lineage>
        <taxon>Bacteria</taxon>
        <taxon>Bacillati</taxon>
        <taxon>Actinomycetota</taxon>
        <taxon>Actinomycetes</taxon>
        <taxon>Micrococcales</taxon>
        <taxon>Sanguibacteraceae</taxon>
        <taxon>Sanguibacter</taxon>
    </lineage>
</organism>
<dbReference type="PANTHER" id="PTHR43046:SF12">
    <property type="entry name" value="GDP-MANNOSE MANNOSYL HYDROLASE"/>
    <property type="match status" value="1"/>
</dbReference>
<comment type="similarity">
    <text evidence="2 5">Belongs to the Nudix hydrolase family.</text>
</comment>
<evidence type="ECO:0000256" key="5">
    <source>
        <dbReference type="RuleBase" id="RU003476"/>
    </source>
</evidence>
<evidence type="ECO:0000313" key="8">
    <source>
        <dbReference type="EMBL" id="WPF83979.1"/>
    </source>
</evidence>